<dbReference type="AlphaFoldDB" id="A0A6B3LY00"/>
<dbReference type="PANTHER" id="PTHR38659:SF1">
    <property type="entry name" value="METAL DEPENDENT PHOSPHOHYDROLASE"/>
    <property type="match status" value="1"/>
</dbReference>
<protein>
    <submittedName>
        <fullName evidence="2">HD domain-containing protein</fullName>
    </submittedName>
</protein>
<name>A0A6B3LY00_9BACT</name>
<organism evidence="2 3">
    <name type="scientific">Pontibacter burrus</name>
    <dbReference type="NCBI Taxonomy" id="2704466"/>
    <lineage>
        <taxon>Bacteria</taxon>
        <taxon>Pseudomonadati</taxon>
        <taxon>Bacteroidota</taxon>
        <taxon>Cytophagia</taxon>
        <taxon>Cytophagales</taxon>
        <taxon>Hymenobacteraceae</taxon>
        <taxon>Pontibacter</taxon>
    </lineage>
</organism>
<evidence type="ECO:0000259" key="1">
    <source>
        <dbReference type="Pfam" id="PF01966"/>
    </source>
</evidence>
<reference evidence="2 3" key="1">
    <citation type="submission" date="2020-02" db="EMBL/GenBank/DDBJ databases">
        <authorList>
            <person name="Kim M.K."/>
        </authorList>
    </citation>
    <scope>NUCLEOTIDE SEQUENCE [LARGE SCALE GENOMIC DNA]</scope>
    <source>
        <strain evidence="2 3">BT327</strain>
    </source>
</reference>
<gene>
    <name evidence="2" type="ORF">GXP69_16065</name>
</gene>
<dbReference type="Proteomes" id="UP000474777">
    <property type="component" value="Unassembled WGS sequence"/>
</dbReference>
<dbReference type="Gene3D" id="1.10.3210.10">
    <property type="entry name" value="Hypothetical protein af1432"/>
    <property type="match status" value="1"/>
</dbReference>
<dbReference type="EMBL" id="JAAGWD010000008">
    <property type="protein sequence ID" value="NEM99216.1"/>
    <property type="molecule type" value="Genomic_DNA"/>
</dbReference>
<comment type="caution">
    <text evidence="2">The sequence shown here is derived from an EMBL/GenBank/DDBJ whole genome shotgun (WGS) entry which is preliminary data.</text>
</comment>
<evidence type="ECO:0000313" key="3">
    <source>
        <dbReference type="Proteomes" id="UP000474777"/>
    </source>
</evidence>
<keyword evidence="3" id="KW-1185">Reference proteome</keyword>
<proteinExistence type="predicted"/>
<accession>A0A6B3LY00</accession>
<feature type="domain" description="HD" evidence="1">
    <location>
        <begin position="20"/>
        <end position="90"/>
    </location>
</feature>
<dbReference type="PANTHER" id="PTHR38659">
    <property type="entry name" value="METAL-DEPENDENT PHOSPHOHYDROLASE"/>
    <property type="match status" value="1"/>
</dbReference>
<sequence>MTREEARHLLHQLTTSESLLRHARTVELVMEAYAGKLNQDTEKWAITGLLHDADYQLYPEHHPNIIVEKLRELGEEEIAHAISAHYTHWGVPYNTMLDKALLACDELTGFIVACAQVRPQRLEGLEPKSVTKKLGNKNFAASVDREQVRIGCELLGVDLNEHIAFIIQVLQQHQHELKLQPQAGAQV</sequence>
<dbReference type="SUPFAM" id="SSF109604">
    <property type="entry name" value="HD-domain/PDEase-like"/>
    <property type="match status" value="1"/>
</dbReference>
<dbReference type="InterPro" id="IPR006674">
    <property type="entry name" value="HD_domain"/>
</dbReference>
<dbReference type="Pfam" id="PF01966">
    <property type="entry name" value="HD"/>
    <property type="match status" value="1"/>
</dbReference>
<dbReference type="RefSeq" id="WP_163916201.1">
    <property type="nucleotide sequence ID" value="NZ_JAAGWD010000008.1"/>
</dbReference>
<evidence type="ECO:0000313" key="2">
    <source>
        <dbReference type="EMBL" id="NEM99216.1"/>
    </source>
</evidence>